<evidence type="ECO:0000313" key="8">
    <source>
        <dbReference type="EMBL" id="KDP31802.1"/>
    </source>
</evidence>
<dbReference type="FunFam" id="3.40.50.2000:FF:000056">
    <property type="entry name" value="Glycosyltransferase"/>
    <property type="match status" value="1"/>
</dbReference>
<dbReference type="Proteomes" id="UP000027138">
    <property type="component" value="Unassembled WGS sequence"/>
</dbReference>
<dbReference type="AlphaFoldDB" id="A0A067K6S8"/>
<dbReference type="Gene3D" id="3.40.50.2000">
    <property type="entry name" value="Glycogen Phosphorylase B"/>
    <property type="match status" value="2"/>
</dbReference>
<dbReference type="UniPathway" id="UPA00009"/>
<dbReference type="InterPro" id="IPR035595">
    <property type="entry name" value="UDP_glycos_trans_CS"/>
</dbReference>
<dbReference type="SUPFAM" id="SSF53756">
    <property type="entry name" value="UDP-Glycosyltransferase/glycogen phosphorylase"/>
    <property type="match status" value="1"/>
</dbReference>
<comment type="catalytic activity">
    <reaction evidence="5">
        <text>an anthocyanidin + UDP-alpha-D-glucose + H(+) = an anthocyanidin 3-O-beta-D-glucoside + UDP</text>
        <dbReference type="Rhea" id="RHEA:20093"/>
        <dbReference type="ChEBI" id="CHEBI:15378"/>
        <dbReference type="ChEBI" id="CHEBI:16307"/>
        <dbReference type="ChEBI" id="CHEBI:58223"/>
        <dbReference type="ChEBI" id="CHEBI:58885"/>
        <dbReference type="ChEBI" id="CHEBI:143576"/>
        <dbReference type="EC" id="2.4.1.115"/>
    </reaction>
</comment>
<dbReference type="PROSITE" id="PS00375">
    <property type="entry name" value="UDPGT"/>
    <property type="match status" value="1"/>
</dbReference>
<dbReference type="EC" id="2.4.1.-" evidence="7"/>
<dbReference type="OrthoDB" id="5835829at2759"/>
<evidence type="ECO:0000256" key="5">
    <source>
        <dbReference type="ARBA" id="ARBA00047606"/>
    </source>
</evidence>
<comment type="pathway">
    <text evidence="1">Pigment biosynthesis; anthocyanin biosynthesis.</text>
</comment>
<evidence type="ECO:0000256" key="6">
    <source>
        <dbReference type="RuleBase" id="RU003718"/>
    </source>
</evidence>
<evidence type="ECO:0000256" key="2">
    <source>
        <dbReference type="ARBA" id="ARBA00009995"/>
    </source>
</evidence>
<name>A0A067K6S8_JATCU</name>
<dbReference type="InterPro" id="IPR002213">
    <property type="entry name" value="UDP_glucos_trans"/>
</dbReference>
<evidence type="ECO:0000256" key="1">
    <source>
        <dbReference type="ARBA" id="ARBA00004935"/>
    </source>
</evidence>
<dbReference type="CDD" id="cd03784">
    <property type="entry name" value="GT1_Gtf-like"/>
    <property type="match status" value="1"/>
</dbReference>
<dbReference type="KEGG" id="jcu:105639951"/>
<evidence type="ECO:0000256" key="7">
    <source>
        <dbReference type="RuleBase" id="RU362057"/>
    </source>
</evidence>
<sequence length="470" mass="52437">MQNTKPHAAMLASPGMGHLIPVLELGKRLITHHNFQVTIFIVASDSSTTKSLLKSTNPNLTIVALPLVDIPALVNPNDNIVTKIVVFMRQSLPFLRSSISAMKSRPTVLVVDLFGTEAFPIADEFHMLKYVFVTSNEWFLAIAIYSPTVHNLVQVHVNRKQPLEIPGFRPVRFEDTIEAYPIMNFDRVYGEFSRVGIEIPMSDGILINTWEDLDPSTLEALRDDNKLGNVTRVPVYPVGPLVRPVEFAVHGNPEILKWLELQPSESVIYVSFGSGGTISEEQMIELAWGLELSQQRFIWVVRPPVNGDVSASYFTVGQESDAIKSYFPDGFLSRTHNKAGLVVPIWAPQREILAHVEVGGFLTHCGWNSSLESITNGVPMIAWPLYAEQKLNAALLAEELRVAVRPKTNPTEGIIGREEIEMMVRNIMEDKEMRNRVKMLKNSAEKALSKGGTSYNSLSLVAKEIKVHGF</sequence>
<dbReference type="GO" id="GO:0009718">
    <property type="term" value="P:anthocyanin-containing compound biosynthetic process"/>
    <property type="evidence" value="ECO:0007669"/>
    <property type="project" value="UniProtKB-UniPathway"/>
</dbReference>
<evidence type="ECO:0000256" key="3">
    <source>
        <dbReference type="ARBA" id="ARBA00022676"/>
    </source>
</evidence>
<accession>A0A067K6S8</accession>
<keyword evidence="4 6" id="KW-0808">Transferase</keyword>
<evidence type="ECO:0000256" key="4">
    <source>
        <dbReference type="ARBA" id="ARBA00022679"/>
    </source>
</evidence>
<dbReference type="EMBL" id="KK914593">
    <property type="protein sequence ID" value="KDP31802.1"/>
    <property type="molecule type" value="Genomic_DNA"/>
</dbReference>
<proteinExistence type="inferred from homology"/>
<keyword evidence="9" id="KW-1185">Reference proteome</keyword>
<dbReference type="PANTHER" id="PTHR48046:SF7">
    <property type="entry name" value="UDP-GLYCOSYLTRANSFERASE 72E1"/>
    <property type="match status" value="1"/>
</dbReference>
<evidence type="ECO:0000313" key="9">
    <source>
        <dbReference type="Proteomes" id="UP000027138"/>
    </source>
</evidence>
<reference evidence="8 9" key="1">
    <citation type="journal article" date="2014" name="PLoS ONE">
        <title>Global Analysis of Gene Expression Profiles in Physic Nut (Jatropha curcas L.) Seedlings Exposed to Salt Stress.</title>
        <authorList>
            <person name="Zhang L."/>
            <person name="Zhang C."/>
            <person name="Wu P."/>
            <person name="Chen Y."/>
            <person name="Li M."/>
            <person name="Jiang H."/>
            <person name="Wu G."/>
        </authorList>
    </citation>
    <scope>NUCLEOTIDE SEQUENCE [LARGE SCALE GENOMIC DNA]</scope>
    <source>
        <strain evidence="9">cv. GZQX0401</strain>
        <tissue evidence="8">Young leaves</tissue>
    </source>
</reference>
<dbReference type="PANTHER" id="PTHR48046">
    <property type="entry name" value="UDP-GLYCOSYLTRANSFERASE 72E1"/>
    <property type="match status" value="1"/>
</dbReference>
<gene>
    <name evidence="8" type="ORF">JCGZ_12263</name>
</gene>
<comment type="similarity">
    <text evidence="2 6">Belongs to the UDP-glycosyltransferase family.</text>
</comment>
<keyword evidence="3 6" id="KW-0328">Glycosyltransferase</keyword>
<protein>
    <recommendedName>
        <fullName evidence="7">Glycosyltransferase</fullName>
        <ecNumber evidence="7">2.4.1.-</ecNumber>
    </recommendedName>
</protein>
<dbReference type="GO" id="GO:0047209">
    <property type="term" value="F:coniferyl-alcohol glucosyltransferase activity"/>
    <property type="evidence" value="ECO:0007669"/>
    <property type="project" value="TreeGrafter"/>
</dbReference>
<dbReference type="STRING" id="180498.A0A067K6S8"/>
<organism evidence="8 9">
    <name type="scientific">Jatropha curcas</name>
    <name type="common">Barbados nut</name>
    <dbReference type="NCBI Taxonomy" id="180498"/>
    <lineage>
        <taxon>Eukaryota</taxon>
        <taxon>Viridiplantae</taxon>
        <taxon>Streptophyta</taxon>
        <taxon>Embryophyta</taxon>
        <taxon>Tracheophyta</taxon>
        <taxon>Spermatophyta</taxon>
        <taxon>Magnoliopsida</taxon>
        <taxon>eudicotyledons</taxon>
        <taxon>Gunneridae</taxon>
        <taxon>Pentapetalae</taxon>
        <taxon>rosids</taxon>
        <taxon>fabids</taxon>
        <taxon>Malpighiales</taxon>
        <taxon>Euphorbiaceae</taxon>
        <taxon>Crotonoideae</taxon>
        <taxon>Jatropheae</taxon>
        <taxon>Jatropha</taxon>
    </lineage>
</organism>
<dbReference type="Pfam" id="PF00201">
    <property type="entry name" value="UDPGT"/>
    <property type="match status" value="1"/>
</dbReference>
<dbReference type="GO" id="GO:0047213">
    <property type="term" value="F:anthocyanidin 3-O-glucosyltransferase activity"/>
    <property type="evidence" value="ECO:0007669"/>
    <property type="project" value="UniProtKB-EC"/>
</dbReference>